<dbReference type="SUPFAM" id="SSF103473">
    <property type="entry name" value="MFS general substrate transporter"/>
    <property type="match status" value="1"/>
</dbReference>
<evidence type="ECO:0000256" key="1">
    <source>
        <dbReference type="SAM" id="Phobius"/>
    </source>
</evidence>
<feature type="transmembrane region" description="Helical" evidence="1">
    <location>
        <begin position="293"/>
        <end position="314"/>
    </location>
</feature>
<feature type="transmembrane region" description="Helical" evidence="1">
    <location>
        <begin position="160"/>
        <end position="181"/>
    </location>
</feature>
<feature type="transmembrane region" description="Helical" evidence="1">
    <location>
        <begin position="125"/>
        <end position="148"/>
    </location>
</feature>
<reference evidence="2 3" key="1">
    <citation type="submission" date="2020-07" db="EMBL/GenBank/DDBJ databases">
        <title>Genomic Encyclopedia of Type Strains, Phase IV (KMG-IV): sequencing the most valuable type-strain genomes for metagenomic binning, comparative biology and taxonomic classification.</title>
        <authorList>
            <person name="Goeker M."/>
        </authorList>
    </citation>
    <scope>NUCLEOTIDE SEQUENCE [LARGE SCALE GENOMIC DNA]</scope>
    <source>
        <strain evidence="2 3">DSM 45533</strain>
    </source>
</reference>
<keyword evidence="1" id="KW-0812">Transmembrane</keyword>
<dbReference type="Gene3D" id="1.20.1250.20">
    <property type="entry name" value="MFS general substrate transporter like domains"/>
    <property type="match status" value="1"/>
</dbReference>
<dbReference type="CDD" id="cd17339">
    <property type="entry name" value="MFS_NIMT_CynX_like"/>
    <property type="match status" value="1"/>
</dbReference>
<evidence type="ECO:0000313" key="3">
    <source>
        <dbReference type="Proteomes" id="UP000530928"/>
    </source>
</evidence>
<keyword evidence="1" id="KW-1133">Transmembrane helix</keyword>
<dbReference type="RefSeq" id="WP_312894654.1">
    <property type="nucleotide sequence ID" value="NZ_BAABAM010000005.1"/>
</dbReference>
<evidence type="ECO:0000313" key="2">
    <source>
        <dbReference type="EMBL" id="MBA2893929.1"/>
    </source>
</evidence>
<keyword evidence="3" id="KW-1185">Reference proteome</keyword>
<proteinExistence type="predicted"/>
<feature type="transmembrane region" description="Helical" evidence="1">
    <location>
        <begin position="95"/>
        <end position="113"/>
    </location>
</feature>
<comment type="caution">
    <text evidence="2">The sequence shown here is derived from an EMBL/GenBank/DDBJ whole genome shotgun (WGS) entry which is preliminary data.</text>
</comment>
<feature type="transmembrane region" description="Helical" evidence="1">
    <location>
        <begin position="270"/>
        <end position="287"/>
    </location>
</feature>
<feature type="transmembrane region" description="Helical" evidence="1">
    <location>
        <begin position="326"/>
        <end position="349"/>
    </location>
</feature>
<dbReference type="AlphaFoldDB" id="A0A7W0CMJ5"/>
<dbReference type="PANTHER" id="PTHR23523">
    <property type="match status" value="1"/>
</dbReference>
<keyword evidence="1" id="KW-0472">Membrane</keyword>
<feature type="transmembrane region" description="Helical" evidence="1">
    <location>
        <begin position="355"/>
        <end position="378"/>
    </location>
</feature>
<feature type="transmembrane region" description="Helical" evidence="1">
    <location>
        <begin position="72"/>
        <end position="89"/>
    </location>
</feature>
<protein>
    <submittedName>
        <fullName evidence="2">CP family cyanate transporter-like MFS transporter</fullName>
    </submittedName>
</protein>
<dbReference type="GO" id="GO:0022857">
    <property type="term" value="F:transmembrane transporter activity"/>
    <property type="evidence" value="ECO:0007669"/>
    <property type="project" value="InterPro"/>
</dbReference>
<organism evidence="2 3">
    <name type="scientific">Nonomuraea soli</name>
    <dbReference type="NCBI Taxonomy" id="1032476"/>
    <lineage>
        <taxon>Bacteria</taxon>
        <taxon>Bacillati</taxon>
        <taxon>Actinomycetota</taxon>
        <taxon>Actinomycetes</taxon>
        <taxon>Streptosporangiales</taxon>
        <taxon>Streptosporangiaceae</taxon>
        <taxon>Nonomuraea</taxon>
    </lineage>
</organism>
<feature type="transmembrane region" description="Helical" evidence="1">
    <location>
        <begin position="237"/>
        <end position="258"/>
    </location>
</feature>
<dbReference type="Proteomes" id="UP000530928">
    <property type="component" value="Unassembled WGS sequence"/>
</dbReference>
<name>A0A7W0CMJ5_9ACTN</name>
<feature type="transmembrane region" description="Helical" evidence="1">
    <location>
        <begin position="202"/>
        <end position="225"/>
    </location>
</feature>
<accession>A0A7W0CMJ5</accession>
<dbReference type="Pfam" id="PF07690">
    <property type="entry name" value="MFS_1"/>
    <property type="match status" value="1"/>
</dbReference>
<dbReference type="InterPro" id="IPR011701">
    <property type="entry name" value="MFS"/>
</dbReference>
<dbReference type="PANTHER" id="PTHR23523:SF2">
    <property type="entry name" value="2-NITROIMIDAZOLE TRANSPORTER"/>
    <property type="match status" value="1"/>
</dbReference>
<dbReference type="InterPro" id="IPR036259">
    <property type="entry name" value="MFS_trans_sf"/>
</dbReference>
<gene>
    <name evidence="2" type="ORF">HNR30_005290</name>
</gene>
<sequence>MRFVLLVAGLVLAALNLRPALAGISPLLDEIMTDVGLSPAGGGAITTVMVVCLGVCGVATPVLARRLGVDRTLLFGLLLLAAGVIVRSLDGPVLLYGGAAVAGTAIAIMNVVMPGVVKHHFPDRVGLFTSVYVSALVIGAAIASGLAIPMERWTGLDWRGVSALAAVPALLGALLWLPQTLRRRPDPQVATRPFRAILRNRTTWYITAFMGVQSLTFYVTLAWLPTIFLESGVTPEHAGYLLSLSALAQVVGTFGAPMHAGGRASQVPHVLGATALTATGYLGVLLAPTTLPWLWMIVLGIGQGATLALALLIITNRGSDPTSVTALSAVAQSVGYVLAAIGPVLVGALRESSGAWTVPLLTGLVFCGVQAVVGWLAARA</sequence>
<feature type="transmembrane region" description="Helical" evidence="1">
    <location>
        <begin position="38"/>
        <end position="60"/>
    </location>
</feature>
<dbReference type="EMBL" id="JACDUR010000005">
    <property type="protein sequence ID" value="MBA2893929.1"/>
    <property type="molecule type" value="Genomic_DNA"/>
</dbReference>
<dbReference type="InterPro" id="IPR052524">
    <property type="entry name" value="MFS_Cyanate_Porter"/>
</dbReference>